<gene>
    <name evidence="1" type="primary">ORF82731</name>
</gene>
<accession>A0A0B6ZVZ2</accession>
<dbReference type="AlphaFoldDB" id="A0A0B6ZVZ2"/>
<proteinExistence type="predicted"/>
<organism evidence="1">
    <name type="scientific">Arion vulgaris</name>
    <dbReference type="NCBI Taxonomy" id="1028688"/>
    <lineage>
        <taxon>Eukaryota</taxon>
        <taxon>Metazoa</taxon>
        <taxon>Spiralia</taxon>
        <taxon>Lophotrochozoa</taxon>
        <taxon>Mollusca</taxon>
        <taxon>Gastropoda</taxon>
        <taxon>Heterobranchia</taxon>
        <taxon>Euthyneura</taxon>
        <taxon>Panpulmonata</taxon>
        <taxon>Eupulmonata</taxon>
        <taxon>Stylommatophora</taxon>
        <taxon>Helicina</taxon>
        <taxon>Arionoidea</taxon>
        <taxon>Arionidae</taxon>
        <taxon>Arion</taxon>
    </lineage>
</organism>
<name>A0A0B6ZVZ2_9EUPU</name>
<protein>
    <submittedName>
        <fullName evidence="1">Uncharacterized protein</fullName>
    </submittedName>
</protein>
<sequence length="122" mass="13785">MLLFCFKQILNVKRAISLSVPSPSTFQKRIFELLSQMTLLYTLYQIAKSDIKYKLVEENMATTNTGGKRISDSGLNTLLGNIYSRVGTTKNIWQRTIAGNVRASWTDAEENSTERNSVKNDS</sequence>
<dbReference type="EMBL" id="HACG01025642">
    <property type="protein sequence ID" value="CEK72507.1"/>
    <property type="molecule type" value="Transcribed_RNA"/>
</dbReference>
<evidence type="ECO:0000313" key="1">
    <source>
        <dbReference type="EMBL" id="CEK72507.1"/>
    </source>
</evidence>
<reference evidence="1" key="1">
    <citation type="submission" date="2014-12" db="EMBL/GenBank/DDBJ databases">
        <title>Insight into the proteome of Arion vulgaris.</title>
        <authorList>
            <person name="Aradska J."/>
            <person name="Bulat T."/>
            <person name="Smidak R."/>
            <person name="Sarate P."/>
            <person name="Gangsoo J."/>
            <person name="Sialana F."/>
            <person name="Bilban M."/>
            <person name="Lubec G."/>
        </authorList>
    </citation>
    <scope>NUCLEOTIDE SEQUENCE</scope>
    <source>
        <tissue evidence="1">Skin</tissue>
    </source>
</reference>